<evidence type="ECO:0000313" key="3">
    <source>
        <dbReference type="Proteomes" id="UP001479436"/>
    </source>
</evidence>
<dbReference type="Proteomes" id="UP001479436">
    <property type="component" value="Unassembled WGS sequence"/>
</dbReference>
<dbReference type="EMBL" id="JASJQH010007899">
    <property type="protein sequence ID" value="KAK9700480.1"/>
    <property type="molecule type" value="Genomic_DNA"/>
</dbReference>
<sequence>MCSMLGIQSTNINCYGNNSQGSIIMESKSSGLSGGQISGIAIGSIAGIALLGAAVLFGFRRSKKNRKVNVAPGAPSTDTLPNYSCGNIHVIVDEKVHI</sequence>
<proteinExistence type="predicted"/>
<keyword evidence="3" id="KW-1185">Reference proteome</keyword>
<keyword evidence="1" id="KW-1133">Transmembrane helix</keyword>
<gene>
    <name evidence="2" type="ORF">K7432_012169</name>
</gene>
<keyword evidence="1" id="KW-0472">Membrane</keyword>
<name>A0ABR2VTJ1_9FUNG</name>
<reference evidence="2 3" key="1">
    <citation type="submission" date="2023-04" db="EMBL/GenBank/DDBJ databases">
        <title>Genome of Basidiobolus ranarum AG-B5.</title>
        <authorList>
            <person name="Stajich J.E."/>
            <person name="Carter-House D."/>
            <person name="Gryganskyi A."/>
        </authorList>
    </citation>
    <scope>NUCLEOTIDE SEQUENCE [LARGE SCALE GENOMIC DNA]</scope>
    <source>
        <strain evidence="2 3">AG-B5</strain>
    </source>
</reference>
<comment type="caution">
    <text evidence="2">The sequence shown here is derived from an EMBL/GenBank/DDBJ whole genome shotgun (WGS) entry which is preliminary data.</text>
</comment>
<keyword evidence="1" id="KW-0812">Transmembrane</keyword>
<protein>
    <submittedName>
        <fullName evidence="2">Uncharacterized protein</fullName>
    </submittedName>
</protein>
<feature type="transmembrane region" description="Helical" evidence="1">
    <location>
        <begin position="37"/>
        <end position="59"/>
    </location>
</feature>
<evidence type="ECO:0000313" key="2">
    <source>
        <dbReference type="EMBL" id="KAK9700480.1"/>
    </source>
</evidence>
<organism evidence="2 3">
    <name type="scientific">Basidiobolus ranarum</name>
    <dbReference type="NCBI Taxonomy" id="34480"/>
    <lineage>
        <taxon>Eukaryota</taxon>
        <taxon>Fungi</taxon>
        <taxon>Fungi incertae sedis</taxon>
        <taxon>Zoopagomycota</taxon>
        <taxon>Entomophthoromycotina</taxon>
        <taxon>Basidiobolomycetes</taxon>
        <taxon>Basidiobolales</taxon>
        <taxon>Basidiobolaceae</taxon>
        <taxon>Basidiobolus</taxon>
    </lineage>
</organism>
<accession>A0ABR2VTJ1</accession>
<evidence type="ECO:0000256" key="1">
    <source>
        <dbReference type="SAM" id="Phobius"/>
    </source>
</evidence>